<dbReference type="SUPFAM" id="SSF56219">
    <property type="entry name" value="DNase I-like"/>
    <property type="match status" value="2"/>
</dbReference>
<proteinExistence type="inferred from homology"/>
<feature type="domain" description="Inositol polyphosphate-related phosphatase" evidence="4">
    <location>
        <begin position="53"/>
        <end position="121"/>
    </location>
</feature>
<dbReference type="Gene3D" id="3.60.10.10">
    <property type="entry name" value="Endonuclease/exonuclease/phosphatase"/>
    <property type="match status" value="2"/>
</dbReference>
<sequence>MSNIFGKKGKSFGGPDSPHSRAARVRFKSASLNCVDSPKKQNDDTCKYRVFVGTWNVGGKNPNDGLNLQDFLQVDESSDIYVLGFQEIVPLTAGNVLVLEDNEPAARWLALIHQALNHPQEQPDSDEPPEPGPADAGRQQNRRRDAVATRSSSGNLFFQTPSLKLLSSSYRVDSALVKTCNCSAEASLQRRRATEVRESVYRAAETPPASTAAEATSTSTSAGGWDDDGAAGTAGAVRAVGGGRRRHELLPDREQADGGAVPVGVGEEGAGGARGAPPGGLRRPGHHALAGQQGVHRHEHDAAPHQPLLRVQPPGLRREGGRRGPEERRRRRDPQERALPPRMQVLRRPPARPPRADPRARQDDLARGPQLPSLPELRGDEDVAGGERLGRSAGEGPADDREGGGEGVRGLEGGQDQLRADVQVHAELRRVRRRDGQVQEEAANPGMRRCDRILWHGEGIEQLQYLRGESRFSDHRPVWGVFAVEVEAGGGRM</sequence>
<evidence type="ECO:0000256" key="3">
    <source>
        <dbReference type="SAM" id="MobiDB-lite"/>
    </source>
</evidence>
<feature type="region of interest" description="Disordered" evidence="3">
    <location>
        <begin position="200"/>
        <end position="419"/>
    </location>
</feature>
<evidence type="ECO:0000256" key="2">
    <source>
        <dbReference type="ARBA" id="ARBA00022801"/>
    </source>
</evidence>
<feature type="non-terminal residue" evidence="5">
    <location>
        <position position="493"/>
    </location>
</feature>
<dbReference type="EMBL" id="CM022231">
    <property type="protein sequence ID" value="KAF7107633.1"/>
    <property type="molecule type" value="Genomic_DNA"/>
</dbReference>
<dbReference type="OrthoDB" id="784856at2759"/>
<feature type="compositionally biased region" description="Basic and acidic residues" evidence="3">
    <location>
        <begin position="354"/>
        <end position="366"/>
    </location>
</feature>
<name>A0A9R1MI48_WHEAT</name>
<evidence type="ECO:0000313" key="5">
    <source>
        <dbReference type="EMBL" id="KAF7107633.1"/>
    </source>
</evidence>
<dbReference type="GO" id="GO:0004445">
    <property type="term" value="F:inositol-polyphosphate 5-phosphatase activity"/>
    <property type="evidence" value="ECO:0007669"/>
    <property type="project" value="InterPro"/>
</dbReference>
<accession>A0A9R1MI48</accession>
<feature type="compositionally biased region" description="Low complexity" evidence="3">
    <location>
        <begin position="202"/>
        <end position="239"/>
    </location>
</feature>
<gene>
    <name evidence="5" type="ORF">CFC21_108236</name>
</gene>
<dbReference type="InterPro" id="IPR000300">
    <property type="entry name" value="IPPc"/>
</dbReference>
<dbReference type="InterPro" id="IPR045849">
    <property type="entry name" value="IP5P_plant"/>
</dbReference>
<comment type="caution">
    <text evidence="5">The sequence shown here is derived from an EMBL/GenBank/DDBJ whole genome shotgun (WGS) entry which is preliminary data.</text>
</comment>
<evidence type="ECO:0000259" key="4">
    <source>
        <dbReference type="Pfam" id="PF22669"/>
    </source>
</evidence>
<keyword evidence="2" id="KW-0378">Hydrolase</keyword>
<feature type="region of interest" description="Disordered" evidence="3">
    <location>
        <begin position="1"/>
        <end position="21"/>
    </location>
</feature>
<feature type="compositionally biased region" description="Gly residues" evidence="3">
    <location>
        <begin position="266"/>
        <end position="278"/>
    </location>
</feature>
<dbReference type="PANTHER" id="PTHR45666">
    <property type="entry name" value="TYPE IV INOSITOL POLYPHOSPHATE 5-PHOSPHATASE 9"/>
    <property type="match status" value="1"/>
</dbReference>
<comment type="similarity">
    <text evidence="1">Belongs to the inositol polyphosphate 5-phosphatase family.</text>
</comment>
<reference evidence="5" key="2">
    <citation type="submission" date="2020-03" db="EMBL/GenBank/DDBJ databases">
        <title>The second near-complete assembly of the hexaploid bread wheat (Triticum aestivum) genome.</title>
        <authorList>
            <person name="Zimin A.V."/>
            <person name="Puiu D."/>
            <person name="Shumante A."/>
            <person name="Alonge M."/>
            <person name="Salzberg S.L."/>
        </authorList>
    </citation>
    <scope>NUCLEOTIDE SEQUENCE</scope>
    <source>
        <tissue evidence="5">Leaf</tissue>
    </source>
</reference>
<evidence type="ECO:0000256" key="1">
    <source>
        <dbReference type="ARBA" id="ARBA00010768"/>
    </source>
</evidence>
<reference evidence="5" key="1">
    <citation type="journal article" date="2017" name="Gigascience">
        <title>The first near-complete assembly of the hexaploid bread wheat genome, Triticum aestivum.</title>
        <authorList>
            <person name="Zimin A.V."/>
            <person name="Puiu D."/>
            <person name="Hall R."/>
            <person name="Kingan S."/>
            <person name="Clavijo B.J."/>
            <person name="Salzberg S.L."/>
        </authorList>
    </citation>
    <scope>NUCLEOTIDE SEQUENCE</scope>
    <source>
        <tissue evidence="5">Leaf</tissue>
    </source>
</reference>
<dbReference type="InterPro" id="IPR036691">
    <property type="entry name" value="Endo/exonu/phosph_ase_sf"/>
</dbReference>
<dbReference type="Proteomes" id="UP000815260">
    <property type="component" value="Chromosome 7D"/>
</dbReference>
<dbReference type="FunFam" id="3.60.10.10:FF:000028">
    <property type="entry name" value="Type IV inositol polyphosphate 5-phosphatase 7"/>
    <property type="match status" value="1"/>
</dbReference>
<feature type="region of interest" description="Disordered" evidence="3">
    <location>
        <begin position="118"/>
        <end position="152"/>
    </location>
</feature>
<organism evidence="5">
    <name type="scientific">Triticum aestivum</name>
    <name type="common">Wheat</name>
    <dbReference type="NCBI Taxonomy" id="4565"/>
    <lineage>
        <taxon>Eukaryota</taxon>
        <taxon>Viridiplantae</taxon>
        <taxon>Streptophyta</taxon>
        <taxon>Embryophyta</taxon>
        <taxon>Tracheophyta</taxon>
        <taxon>Spermatophyta</taxon>
        <taxon>Magnoliopsida</taxon>
        <taxon>Liliopsida</taxon>
        <taxon>Poales</taxon>
        <taxon>Poaceae</taxon>
        <taxon>BOP clade</taxon>
        <taxon>Pooideae</taxon>
        <taxon>Triticodae</taxon>
        <taxon>Triticeae</taxon>
        <taxon>Triticinae</taxon>
        <taxon>Triticum</taxon>
    </lineage>
</organism>
<dbReference type="AlphaFoldDB" id="A0A9R1MI48"/>
<dbReference type="Pfam" id="PF22669">
    <property type="entry name" value="Exo_endo_phos2"/>
    <property type="match status" value="1"/>
</dbReference>
<dbReference type="PANTHER" id="PTHR45666:SF19">
    <property type="entry name" value="OS06G0222900 PROTEIN"/>
    <property type="match status" value="1"/>
</dbReference>
<feature type="compositionally biased region" description="Basic and acidic residues" evidence="3">
    <location>
        <begin position="316"/>
        <end position="336"/>
    </location>
</feature>
<protein>
    <recommendedName>
        <fullName evidence="4">Inositol polyphosphate-related phosphatase domain-containing protein</fullName>
    </recommendedName>
</protein>
<dbReference type="GO" id="GO:0046856">
    <property type="term" value="P:phosphatidylinositol dephosphorylation"/>
    <property type="evidence" value="ECO:0007669"/>
    <property type="project" value="InterPro"/>
</dbReference>